<accession>A0A2G5RLT1</accession>
<dbReference type="Proteomes" id="UP000230559">
    <property type="component" value="Unassembled WGS sequence"/>
</dbReference>
<comment type="caution">
    <text evidence="1">The sequence shown here is derived from an EMBL/GenBank/DDBJ whole genome shotgun (WGS) entry which is preliminary data.</text>
</comment>
<evidence type="ECO:0008006" key="3">
    <source>
        <dbReference type="Google" id="ProtNLM"/>
    </source>
</evidence>
<dbReference type="AlphaFoldDB" id="A0A2G5RLT1"/>
<name>A0A2G5RLT1_9BACL</name>
<reference evidence="1 2" key="1">
    <citation type="submission" date="2017-10" db="EMBL/GenBank/DDBJ databases">
        <title>Draft genome sequence of Anoxybacillus flavithermus KU2-6-11 from caldera Uzon (Russia:Kamchtka).</title>
        <authorList>
            <person name="Korzhuk A.V."/>
            <person name="Rozanov A.S."/>
            <person name="Bryanskaya A.V."/>
            <person name="Peltek S.E."/>
        </authorList>
    </citation>
    <scope>NUCLEOTIDE SEQUENCE [LARGE SCALE GENOMIC DNA]</scope>
    <source>
        <strain evidence="1 2">KU2-6_11</strain>
    </source>
</reference>
<evidence type="ECO:0000313" key="1">
    <source>
        <dbReference type="EMBL" id="PIC03687.1"/>
    </source>
</evidence>
<dbReference type="RefSeq" id="WP_035049895.1">
    <property type="nucleotide sequence ID" value="NZ_PEDM01000066.1"/>
</dbReference>
<sequence length="72" mass="8069">MGKLMPCLSRPEEHVSFLSEELFTDVTAGEKYRVDVLVETKLKGEDGLIIVHGFGACHLSMKPYETMLDVAR</sequence>
<proteinExistence type="predicted"/>
<gene>
    <name evidence="1" type="ORF">CS060_13865</name>
</gene>
<dbReference type="EMBL" id="PEDM01000066">
    <property type="protein sequence ID" value="PIC03687.1"/>
    <property type="molecule type" value="Genomic_DNA"/>
</dbReference>
<protein>
    <recommendedName>
        <fullName evidence="3">Alpha/beta hydrolase</fullName>
    </recommendedName>
</protein>
<organism evidence="1 2">
    <name type="scientific">Anoxybacillus flavithermus</name>
    <dbReference type="NCBI Taxonomy" id="33934"/>
    <lineage>
        <taxon>Bacteria</taxon>
        <taxon>Bacillati</taxon>
        <taxon>Bacillota</taxon>
        <taxon>Bacilli</taxon>
        <taxon>Bacillales</taxon>
        <taxon>Anoxybacillaceae</taxon>
        <taxon>Anoxybacillus</taxon>
    </lineage>
</organism>
<evidence type="ECO:0000313" key="2">
    <source>
        <dbReference type="Proteomes" id="UP000230559"/>
    </source>
</evidence>